<dbReference type="EMBL" id="CAJJDO010000049">
    <property type="protein sequence ID" value="CAD8168484.1"/>
    <property type="molecule type" value="Genomic_DNA"/>
</dbReference>
<gene>
    <name evidence="1" type="ORF">PPENT_87.1.T0490137</name>
</gene>
<name>A0A8S1UVN6_9CILI</name>
<comment type="caution">
    <text evidence="1">The sequence shown here is derived from an EMBL/GenBank/DDBJ whole genome shotgun (WGS) entry which is preliminary data.</text>
</comment>
<accession>A0A8S1UVN6</accession>
<organism evidence="1 2">
    <name type="scientific">Paramecium pentaurelia</name>
    <dbReference type="NCBI Taxonomy" id="43138"/>
    <lineage>
        <taxon>Eukaryota</taxon>
        <taxon>Sar</taxon>
        <taxon>Alveolata</taxon>
        <taxon>Ciliophora</taxon>
        <taxon>Intramacronucleata</taxon>
        <taxon>Oligohymenophorea</taxon>
        <taxon>Peniculida</taxon>
        <taxon>Parameciidae</taxon>
        <taxon>Paramecium</taxon>
    </lineage>
</organism>
<protein>
    <submittedName>
        <fullName evidence="1">Uncharacterized protein</fullName>
    </submittedName>
</protein>
<dbReference type="Proteomes" id="UP000689195">
    <property type="component" value="Unassembled WGS sequence"/>
</dbReference>
<evidence type="ECO:0000313" key="2">
    <source>
        <dbReference type="Proteomes" id="UP000689195"/>
    </source>
</evidence>
<proteinExistence type="predicted"/>
<dbReference type="AlphaFoldDB" id="A0A8S1UVN6"/>
<reference evidence="1" key="1">
    <citation type="submission" date="2021-01" db="EMBL/GenBank/DDBJ databases">
        <authorList>
            <consortium name="Genoscope - CEA"/>
            <person name="William W."/>
        </authorList>
    </citation>
    <scope>NUCLEOTIDE SEQUENCE</scope>
</reference>
<sequence>MEFIHQQNFYYLFLYKSEWITGLSNNTQNYSKQNSLKYQKKSKNHKSISQKLFIKNKPIEDQNMSLFYSNNLGYILYVYQIKRRFQLSLENNTILKL</sequence>
<keyword evidence="2" id="KW-1185">Reference proteome</keyword>
<evidence type="ECO:0000313" key="1">
    <source>
        <dbReference type="EMBL" id="CAD8168484.1"/>
    </source>
</evidence>